<evidence type="ECO:0000256" key="3">
    <source>
        <dbReference type="ARBA" id="ARBA00022842"/>
    </source>
</evidence>
<reference evidence="9" key="1">
    <citation type="journal article" date="2021" name="PeerJ">
        <title>Extensive microbial diversity within the chicken gut microbiome revealed by metagenomics and culture.</title>
        <authorList>
            <person name="Gilroy R."/>
            <person name="Ravi A."/>
            <person name="Getino M."/>
            <person name="Pursley I."/>
            <person name="Horton D.L."/>
            <person name="Alikhan N.F."/>
            <person name="Baker D."/>
            <person name="Gharbi K."/>
            <person name="Hall N."/>
            <person name="Watson M."/>
            <person name="Adriaenssens E.M."/>
            <person name="Foster-Nyarko E."/>
            <person name="Jarju S."/>
            <person name="Secka A."/>
            <person name="Antonio M."/>
            <person name="Oren A."/>
            <person name="Chaudhuri R.R."/>
            <person name="La Ragione R."/>
            <person name="Hildebrand F."/>
            <person name="Pallen M.J."/>
        </authorList>
    </citation>
    <scope>NUCLEOTIDE SEQUENCE</scope>
    <source>
        <strain evidence="9">CHK171-7178</strain>
    </source>
</reference>
<dbReference type="CDD" id="cd03319">
    <property type="entry name" value="L-Ala-DL-Glu_epimerase"/>
    <property type="match status" value="1"/>
</dbReference>
<dbReference type="SFLD" id="SFLDG00180">
    <property type="entry name" value="muconate_cycloisomerase"/>
    <property type="match status" value="1"/>
</dbReference>
<reference evidence="9" key="2">
    <citation type="submission" date="2021-09" db="EMBL/GenBank/DDBJ databases">
        <authorList>
            <person name="Gilroy R."/>
        </authorList>
    </citation>
    <scope>NUCLEOTIDE SEQUENCE</scope>
    <source>
        <strain evidence="9">CHK171-7178</strain>
    </source>
</reference>
<feature type="active site" description="Proton acceptor; specific for (S)-substrate epimerization" evidence="5">
    <location>
        <position position="267"/>
    </location>
</feature>
<dbReference type="EC" id="5.1.1.-" evidence="7"/>
<evidence type="ECO:0000313" key="9">
    <source>
        <dbReference type="EMBL" id="HJF31221.1"/>
    </source>
</evidence>
<evidence type="ECO:0000256" key="1">
    <source>
        <dbReference type="ARBA" id="ARBA00008031"/>
    </source>
</evidence>
<feature type="binding site" evidence="6">
    <location>
        <position position="191"/>
    </location>
    <ligand>
        <name>Mg(2+)</name>
        <dbReference type="ChEBI" id="CHEBI:18420"/>
    </ligand>
</feature>
<proteinExistence type="inferred from homology"/>
<feature type="binding site" evidence="6">
    <location>
        <position position="243"/>
    </location>
    <ligand>
        <name>Mg(2+)</name>
        <dbReference type="ChEBI" id="CHEBI:18420"/>
    </ligand>
</feature>
<evidence type="ECO:0000256" key="2">
    <source>
        <dbReference type="ARBA" id="ARBA00022723"/>
    </source>
</evidence>
<gene>
    <name evidence="9" type="ORF">K8V56_05510</name>
</gene>
<dbReference type="Gene3D" id="3.30.390.10">
    <property type="entry name" value="Enolase-like, N-terminal domain"/>
    <property type="match status" value="1"/>
</dbReference>
<evidence type="ECO:0000256" key="7">
    <source>
        <dbReference type="RuleBase" id="RU366006"/>
    </source>
</evidence>
<keyword evidence="4 7" id="KW-0413">Isomerase</keyword>
<feature type="binding site" evidence="6">
    <location>
        <position position="218"/>
    </location>
    <ligand>
        <name>Mg(2+)</name>
        <dbReference type="ChEBI" id="CHEBI:18420"/>
    </ligand>
</feature>
<dbReference type="FunFam" id="3.30.390.10:FF:000009">
    <property type="entry name" value="Hydrophobic dipeptide epimerase"/>
    <property type="match status" value="1"/>
</dbReference>
<name>A0A921FY73_SPOPS</name>
<dbReference type="Gene3D" id="3.20.20.120">
    <property type="entry name" value="Enolase-like C-terminal domain"/>
    <property type="match status" value="1"/>
</dbReference>
<comment type="cofactor">
    <cofactor evidence="6 7">
        <name>Mg(2+)</name>
        <dbReference type="ChEBI" id="CHEBI:18420"/>
    </cofactor>
    <text evidence="6 7">Binds 1 Mg(2+) ion per subunit.</text>
</comment>
<comment type="caution">
    <text evidence="9">The sequence shown here is derived from an EMBL/GenBank/DDBJ whole genome shotgun (WGS) entry which is preliminary data.</text>
</comment>
<dbReference type="GO" id="GO:0000287">
    <property type="term" value="F:magnesium ion binding"/>
    <property type="evidence" value="ECO:0007669"/>
    <property type="project" value="UniProtKB-ARBA"/>
</dbReference>
<dbReference type="PANTHER" id="PTHR48073">
    <property type="entry name" value="O-SUCCINYLBENZOATE SYNTHASE-RELATED"/>
    <property type="match status" value="1"/>
</dbReference>
<dbReference type="AlphaFoldDB" id="A0A921FY73"/>
<organism evidence="9 10">
    <name type="scientific">Sporosarcina psychrophila</name>
    <name type="common">Bacillus psychrophilus</name>
    <dbReference type="NCBI Taxonomy" id="1476"/>
    <lineage>
        <taxon>Bacteria</taxon>
        <taxon>Bacillati</taxon>
        <taxon>Bacillota</taxon>
        <taxon>Bacilli</taxon>
        <taxon>Bacillales</taxon>
        <taxon>Caryophanaceae</taxon>
        <taxon>Sporosarcina</taxon>
    </lineage>
</organism>
<dbReference type="SMART" id="SM00922">
    <property type="entry name" value="MR_MLE"/>
    <property type="match status" value="1"/>
</dbReference>
<dbReference type="EMBL" id="DYWT01000092">
    <property type="protein sequence ID" value="HJF31221.1"/>
    <property type="molecule type" value="Genomic_DNA"/>
</dbReference>
<evidence type="ECO:0000313" key="10">
    <source>
        <dbReference type="Proteomes" id="UP000698173"/>
    </source>
</evidence>
<feature type="domain" description="Mandelate racemase/muconate lactonizing enzyme C-terminal" evidence="8">
    <location>
        <begin position="142"/>
        <end position="239"/>
    </location>
</feature>
<keyword evidence="3 6" id="KW-0460">Magnesium</keyword>
<dbReference type="InterPro" id="IPR013341">
    <property type="entry name" value="Mandelate_racemase_N_dom"/>
</dbReference>
<dbReference type="SFLD" id="SFLDS00001">
    <property type="entry name" value="Enolase"/>
    <property type="match status" value="1"/>
</dbReference>
<dbReference type="SFLD" id="SFLDF00009">
    <property type="entry name" value="o-succinylbenzoate_synthase"/>
    <property type="match status" value="1"/>
</dbReference>
<dbReference type="SUPFAM" id="SSF51604">
    <property type="entry name" value="Enolase C-terminal domain-like"/>
    <property type="match status" value="1"/>
</dbReference>
<keyword evidence="2 6" id="KW-0479">Metal-binding</keyword>
<dbReference type="InterPro" id="IPR029065">
    <property type="entry name" value="Enolase_C-like"/>
</dbReference>
<dbReference type="Proteomes" id="UP000698173">
    <property type="component" value="Unassembled WGS sequence"/>
</dbReference>
<sequence length="370" mass="40582">MKIIEIEIYAIHLPLYEPFVISYATYDYMPSIIVKITTDTGVIGYGEGVADEHVTGESWESTFAILKNTIAPKLIGENPVNIERIHELMDSEIYGVPTAKAAIDIACYDAAGKALGVPVYDLLGGRYHEKFPITHVLSIASPEAMAKEAEERVAAGYRSMKMKVGTKVADDVLRIQAVRERVGDEIAIRVDVNQGWETSANTLQGLQKLEHCSLDWLEQPVRADDIDGMVEVKSKSSVPMMIDEGLRGMRDMREIIAKRAADKVNIKLMKCGGIYPATKLAHMAEMAGIECQIGSMVESSIGSAAGFHTAFSKKIITSVELTGPLKFSKDVGNLHYDVPFIYLNGKPGLGIEVDEQVLKELTVFSEKVIG</sequence>
<accession>A0A921FY73</accession>
<dbReference type="Pfam" id="PF02746">
    <property type="entry name" value="MR_MLE_N"/>
    <property type="match status" value="1"/>
</dbReference>
<evidence type="ECO:0000256" key="6">
    <source>
        <dbReference type="PIRSR" id="PIRSR634603-3"/>
    </source>
</evidence>
<evidence type="ECO:0000256" key="5">
    <source>
        <dbReference type="PIRSR" id="PIRSR634603-1"/>
    </source>
</evidence>
<evidence type="ECO:0000256" key="4">
    <source>
        <dbReference type="ARBA" id="ARBA00023235"/>
    </source>
</evidence>
<dbReference type="Pfam" id="PF13378">
    <property type="entry name" value="MR_MLE_C"/>
    <property type="match status" value="1"/>
</dbReference>
<protein>
    <recommendedName>
        <fullName evidence="7">Dipeptide epimerase</fullName>
        <ecNumber evidence="7">5.1.1.-</ecNumber>
    </recommendedName>
</protein>
<dbReference type="PANTHER" id="PTHR48073:SF2">
    <property type="entry name" value="O-SUCCINYLBENZOATE SYNTHASE"/>
    <property type="match status" value="1"/>
</dbReference>
<dbReference type="GO" id="GO:0016855">
    <property type="term" value="F:racemase and epimerase activity, acting on amino acids and derivatives"/>
    <property type="evidence" value="ECO:0007669"/>
    <property type="project" value="UniProtKB-UniRule"/>
</dbReference>
<feature type="active site" description="Proton acceptor; specific for (R)-substrate epimerization" evidence="5">
    <location>
        <position position="163"/>
    </location>
</feature>
<dbReference type="SUPFAM" id="SSF54826">
    <property type="entry name" value="Enolase N-terminal domain-like"/>
    <property type="match status" value="1"/>
</dbReference>
<comment type="similarity">
    <text evidence="1 7">Belongs to the mandelate racemase/muconate lactonizing enzyme family.</text>
</comment>
<evidence type="ECO:0000259" key="8">
    <source>
        <dbReference type="SMART" id="SM00922"/>
    </source>
</evidence>
<dbReference type="InterPro" id="IPR034603">
    <property type="entry name" value="Dipeptide_epimerase"/>
</dbReference>
<dbReference type="InterPro" id="IPR029017">
    <property type="entry name" value="Enolase-like_N"/>
</dbReference>
<dbReference type="InterPro" id="IPR036849">
    <property type="entry name" value="Enolase-like_C_sf"/>
</dbReference>
<dbReference type="GO" id="GO:0006518">
    <property type="term" value="P:peptide metabolic process"/>
    <property type="evidence" value="ECO:0007669"/>
    <property type="project" value="UniProtKB-ARBA"/>
</dbReference>
<dbReference type="InterPro" id="IPR013342">
    <property type="entry name" value="Mandelate_racemase_C"/>
</dbReference>